<proteinExistence type="predicted"/>
<accession>A0A250AY63</accession>
<dbReference type="KEGG" id="gqu:AWC35_05020"/>
<evidence type="ECO:0000313" key="1">
    <source>
        <dbReference type="EMBL" id="ATA18756.1"/>
    </source>
</evidence>
<organism evidence="1 2">
    <name type="scientific">Gibbsiella quercinecans</name>
    <dbReference type="NCBI Taxonomy" id="929813"/>
    <lineage>
        <taxon>Bacteria</taxon>
        <taxon>Pseudomonadati</taxon>
        <taxon>Pseudomonadota</taxon>
        <taxon>Gammaproteobacteria</taxon>
        <taxon>Enterobacterales</taxon>
        <taxon>Yersiniaceae</taxon>
        <taxon>Gibbsiella</taxon>
    </lineage>
</organism>
<name>A0A250AY63_9GAMM</name>
<dbReference type="AlphaFoldDB" id="A0A250AY63"/>
<keyword evidence="2" id="KW-1185">Reference proteome</keyword>
<sequence length="68" mass="7594">MFFVPRLKNNSEACYLFSGNEAKNPVPKSLLFVFFCCLALETEYYSKGYIGLGGTMLALFGAKLLLSR</sequence>
<protein>
    <submittedName>
        <fullName evidence="1">Uncharacterized protein</fullName>
    </submittedName>
</protein>
<gene>
    <name evidence="1" type="ORF">AWC35_05020</name>
</gene>
<evidence type="ECO:0000313" key="2">
    <source>
        <dbReference type="Proteomes" id="UP000217182"/>
    </source>
</evidence>
<reference evidence="1 2" key="1">
    <citation type="submission" date="2016-01" db="EMBL/GenBank/DDBJ databases">
        <authorList>
            <person name="Oliw E.H."/>
        </authorList>
    </citation>
    <scope>NUCLEOTIDE SEQUENCE [LARGE SCALE GENOMIC DNA]</scope>
    <source>
        <strain evidence="1 2">FRB97</strain>
    </source>
</reference>
<dbReference type="Proteomes" id="UP000217182">
    <property type="component" value="Chromosome"/>
</dbReference>
<dbReference type="EMBL" id="CP014136">
    <property type="protein sequence ID" value="ATA18756.1"/>
    <property type="molecule type" value="Genomic_DNA"/>
</dbReference>